<evidence type="ECO:0000256" key="13">
    <source>
        <dbReference type="ARBA" id="ARBA00049308"/>
    </source>
</evidence>
<evidence type="ECO:0000256" key="14">
    <source>
        <dbReference type="ARBA" id="ARBA00051680"/>
    </source>
</evidence>
<proteinExistence type="inferred from homology"/>
<evidence type="ECO:0000256" key="8">
    <source>
        <dbReference type="ARBA" id="ARBA00023137"/>
    </source>
</evidence>
<dbReference type="InterPro" id="IPR051302">
    <property type="entry name" value="Dual_SerThr-Tyr_Kinase"/>
</dbReference>
<sequence>MAARGASQGAAIDSTITGDSGDILKSSCAAYKRDSEEILTAQSETLRCYESMERSLSRKLQQAMRDDGVKLLSRRHRKIIGRVERKPSLIFIGQTNSGKSSLINLLLGGTYVSAKQTPATARLVKLNYGKKQQVSVISRDGSVIDTKRIVNKTIPRKWIELDDKSRRDPKILGSYLAAEVDNDFLASGVEVVDSPGLKENEELDRLVLNELKSIVPFVVYVLDGQNQLTNQDREDINKVQEITKEIFFVVTKVDKDDDDDDDDDWSEADVVYEKKSRAYNSLVREGYLPDGVSMEDCNRFHGISNWRVKEYRRGNHAGRSQFIHDYNKFQVCLCDFIRSSLDVIVRAACTILVSSHTSCIDFFIQRATKSKEQHQQFVRKLDECRERENKLYSRISAKIKHKKTEVTDDISTSIRKAKPEILKDAANRTFTDIEIPTTGVVTKDQIIKECQEQMENFVKSKIVTNIAATLSRTFQANDGILEDILLVAKELETNQGDHDISEILKHCTMSSYDVENAVRLEKTTWKSKMKKATRKTLSIMKHPFDSARGRIHVNQQWKKATAEDILGKVNIDMIAETVVSQATNHLNACHKDFEIAINRLDDILRLSSRTSEKERHIIRDIAPRIARLEFDTYSILDKRMYGLPKLGKLIGRGSQSDVYECECYANGAQAYAVKEVDMTRQINDMDNFALEVHYTRKISNDDRMLPLIASIKHDNYVYLVTPRMKWDLMKALPHYKQLKDRLSIAVEIAKGIRFLHSCGLVHRDIKAENILLDEDSEVKIADFGLSKAEGLITDSIVGAPIAMAPELIRGEQYNKLVDVYAFGILLWFICEGSGVNPKKYANVKGGYDLMLFCKDGLRPEYVKSFDKKCWNLMESCWDEDPENRPDFDTIIKELKEIRKKCR</sequence>
<evidence type="ECO:0000256" key="10">
    <source>
        <dbReference type="ARBA" id="ARBA00041268"/>
    </source>
</evidence>
<reference evidence="17" key="1">
    <citation type="submission" date="2025-08" db="UniProtKB">
        <authorList>
            <consortium name="RefSeq"/>
        </authorList>
    </citation>
    <scope>IDENTIFICATION</scope>
    <source>
        <tissue evidence="17">Testes</tissue>
    </source>
</reference>
<dbReference type="SMART" id="SM00220">
    <property type="entry name" value="S_TKc"/>
    <property type="match status" value="1"/>
</dbReference>
<evidence type="ECO:0000256" key="9">
    <source>
        <dbReference type="ARBA" id="ARBA00040421"/>
    </source>
</evidence>
<dbReference type="InterPro" id="IPR008271">
    <property type="entry name" value="Ser/Thr_kinase_AS"/>
</dbReference>
<dbReference type="GeneID" id="100370919"/>
<keyword evidence="4" id="KW-0963">Cytoplasm</keyword>
<comment type="catalytic activity">
    <reaction evidence="13">
        <text>L-threonyl-[protein] + ATP = O-phospho-L-threonyl-[protein] + ADP + H(+)</text>
        <dbReference type="Rhea" id="RHEA:46608"/>
        <dbReference type="Rhea" id="RHEA-COMP:11060"/>
        <dbReference type="Rhea" id="RHEA-COMP:11605"/>
        <dbReference type="ChEBI" id="CHEBI:15378"/>
        <dbReference type="ChEBI" id="CHEBI:30013"/>
        <dbReference type="ChEBI" id="CHEBI:30616"/>
        <dbReference type="ChEBI" id="CHEBI:61977"/>
        <dbReference type="ChEBI" id="CHEBI:456216"/>
        <dbReference type="EC" id="2.7.12.1"/>
    </reaction>
</comment>
<evidence type="ECO:0000256" key="3">
    <source>
        <dbReference type="ARBA" id="ARBA00013203"/>
    </source>
</evidence>
<dbReference type="InterPro" id="IPR027417">
    <property type="entry name" value="P-loop_NTPase"/>
</dbReference>
<dbReference type="SUPFAM" id="SSF52540">
    <property type="entry name" value="P-loop containing nucleoside triphosphate hydrolases"/>
    <property type="match status" value="1"/>
</dbReference>
<comment type="catalytic activity">
    <reaction evidence="12">
        <text>L-seryl-[protein] + ATP = O-phospho-L-seryl-[protein] + ADP + H(+)</text>
        <dbReference type="Rhea" id="RHEA:17989"/>
        <dbReference type="Rhea" id="RHEA-COMP:9863"/>
        <dbReference type="Rhea" id="RHEA-COMP:11604"/>
        <dbReference type="ChEBI" id="CHEBI:15378"/>
        <dbReference type="ChEBI" id="CHEBI:29999"/>
        <dbReference type="ChEBI" id="CHEBI:30616"/>
        <dbReference type="ChEBI" id="CHEBI:83421"/>
        <dbReference type="ChEBI" id="CHEBI:456216"/>
        <dbReference type="EC" id="2.7.12.1"/>
    </reaction>
</comment>
<dbReference type="Proteomes" id="UP000694865">
    <property type="component" value="Unplaced"/>
</dbReference>
<dbReference type="Gene3D" id="3.30.200.20">
    <property type="entry name" value="Phosphorylase Kinase, domain 1"/>
    <property type="match status" value="1"/>
</dbReference>
<feature type="domain" description="Protein kinase" evidence="15">
    <location>
        <begin position="644"/>
        <end position="897"/>
    </location>
</feature>
<dbReference type="InterPro" id="IPR045063">
    <property type="entry name" value="Dynamin_N"/>
</dbReference>
<keyword evidence="5" id="KW-0723">Serine/threonine-protein kinase</keyword>
<dbReference type="PROSITE" id="PS50011">
    <property type="entry name" value="PROTEIN_KINASE_DOM"/>
    <property type="match status" value="1"/>
</dbReference>
<gene>
    <name evidence="17" type="primary">LOC100370919</name>
</gene>
<evidence type="ECO:0000256" key="2">
    <source>
        <dbReference type="ARBA" id="ARBA00008171"/>
    </source>
</evidence>
<keyword evidence="16" id="KW-1185">Reference proteome</keyword>
<keyword evidence="8" id="KW-0829">Tyrosine-protein kinase</keyword>
<evidence type="ECO:0000259" key="15">
    <source>
        <dbReference type="PROSITE" id="PS50011"/>
    </source>
</evidence>
<dbReference type="Pfam" id="PF07714">
    <property type="entry name" value="PK_Tyr_Ser-Thr"/>
    <property type="match status" value="1"/>
</dbReference>
<name>A0ABM0GX83_SACKO</name>
<dbReference type="RefSeq" id="XP_002739352.1">
    <property type="nucleotide sequence ID" value="XM_002739306.1"/>
</dbReference>
<keyword evidence="6" id="KW-0808">Transferase</keyword>
<evidence type="ECO:0000256" key="12">
    <source>
        <dbReference type="ARBA" id="ARBA00049003"/>
    </source>
</evidence>
<dbReference type="EC" id="2.7.12.1" evidence="3"/>
<dbReference type="PANTHER" id="PTHR46392">
    <property type="entry name" value="DUAL SERINE/THREONINE AND TYROSINE PROTEIN KINASE"/>
    <property type="match status" value="1"/>
</dbReference>
<comment type="catalytic activity">
    <reaction evidence="14">
        <text>L-tyrosyl-[protein] + ATP = O-phospho-L-tyrosyl-[protein] + ADP + H(+)</text>
        <dbReference type="Rhea" id="RHEA:10596"/>
        <dbReference type="Rhea" id="RHEA-COMP:10136"/>
        <dbReference type="Rhea" id="RHEA-COMP:20101"/>
        <dbReference type="ChEBI" id="CHEBI:15378"/>
        <dbReference type="ChEBI" id="CHEBI:30616"/>
        <dbReference type="ChEBI" id="CHEBI:46858"/>
        <dbReference type="ChEBI" id="CHEBI:61978"/>
        <dbReference type="ChEBI" id="CHEBI:456216"/>
        <dbReference type="EC" id="2.7.12.1"/>
    </reaction>
</comment>
<evidence type="ECO:0000313" key="17">
    <source>
        <dbReference type="RefSeq" id="XP_002739352.1"/>
    </source>
</evidence>
<dbReference type="InterPro" id="IPR001245">
    <property type="entry name" value="Ser-Thr/Tyr_kinase_cat_dom"/>
</dbReference>
<dbReference type="InterPro" id="IPR011009">
    <property type="entry name" value="Kinase-like_dom_sf"/>
</dbReference>
<dbReference type="Gene3D" id="1.10.510.10">
    <property type="entry name" value="Transferase(Phosphotransferase) domain 1"/>
    <property type="match status" value="1"/>
</dbReference>
<dbReference type="PANTHER" id="PTHR46392:SF1">
    <property type="entry name" value="DUAL SERINE_THREONINE AND TYROSINE PROTEIN KINASE"/>
    <property type="match status" value="1"/>
</dbReference>
<dbReference type="InterPro" id="IPR000719">
    <property type="entry name" value="Prot_kinase_dom"/>
</dbReference>
<evidence type="ECO:0000256" key="1">
    <source>
        <dbReference type="ARBA" id="ARBA00004496"/>
    </source>
</evidence>
<evidence type="ECO:0000256" key="6">
    <source>
        <dbReference type="ARBA" id="ARBA00022679"/>
    </source>
</evidence>
<protein>
    <recommendedName>
        <fullName evidence="9">Dual serine/threonine and tyrosine protein kinase</fullName>
        <ecNumber evidence="3">2.7.12.1</ecNumber>
    </recommendedName>
    <alternativeName>
        <fullName evidence="11">Dusty protein kinase</fullName>
    </alternativeName>
    <alternativeName>
        <fullName evidence="10">Receptor-interacting serine/threonine-protein kinase 5</fullName>
    </alternativeName>
</protein>
<dbReference type="SUPFAM" id="SSF56112">
    <property type="entry name" value="Protein kinase-like (PK-like)"/>
    <property type="match status" value="1"/>
</dbReference>
<evidence type="ECO:0000313" key="16">
    <source>
        <dbReference type="Proteomes" id="UP000694865"/>
    </source>
</evidence>
<dbReference type="Pfam" id="PF00350">
    <property type="entry name" value="Dynamin_N"/>
    <property type="match status" value="1"/>
</dbReference>
<comment type="similarity">
    <text evidence="2">Belongs to the protein kinase superfamily. TKL Ser/Thr protein kinase family. ROCO subfamily.</text>
</comment>
<dbReference type="PROSITE" id="PS00108">
    <property type="entry name" value="PROTEIN_KINASE_ST"/>
    <property type="match status" value="1"/>
</dbReference>
<keyword evidence="7" id="KW-0418">Kinase</keyword>
<accession>A0ABM0GX83</accession>
<evidence type="ECO:0000256" key="5">
    <source>
        <dbReference type="ARBA" id="ARBA00022527"/>
    </source>
</evidence>
<evidence type="ECO:0000256" key="7">
    <source>
        <dbReference type="ARBA" id="ARBA00022777"/>
    </source>
</evidence>
<organism evidence="16 17">
    <name type="scientific">Saccoglossus kowalevskii</name>
    <name type="common">Acorn worm</name>
    <dbReference type="NCBI Taxonomy" id="10224"/>
    <lineage>
        <taxon>Eukaryota</taxon>
        <taxon>Metazoa</taxon>
        <taxon>Hemichordata</taxon>
        <taxon>Enteropneusta</taxon>
        <taxon>Harrimaniidae</taxon>
        <taxon>Saccoglossus</taxon>
    </lineage>
</organism>
<comment type="subcellular location">
    <subcellularLocation>
        <location evidence="1">Cytoplasm</location>
    </subcellularLocation>
</comment>
<evidence type="ECO:0000256" key="4">
    <source>
        <dbReference type="ARBA" id="ARBA00022490"/>
    </source>
</evidence>
<dbReference type="Gene3D" id="3.40.50.300">
    <property type="entry name" value="P-loop containing nucleotide triphosphate hydrolases"/>
    <property type="match status" value="1"/>
</dbReference>
<evidence type="ECO:0000256" key="11">
    <source>
        <dbReference type="ARBA" id="ARBA00042638"/>
    </source>
</evidence>